<evidence type="ECO:0000256" key="1">
    <source>
        <dbReference type="ARBA" id="ARBA00006547"/>
    </source>
</evidence>
<dbReference type="GO" id="GO:0016407">
    <property type="term" value="F:acetyltransferase activity"/>
    <property type="evidence" value="ECO:0007669"/>
    <property type="project" value="InterPro"/>
</dbReference>
<accession>A0A167GMK0</accession>
<organism evidence="2 3">
    <name type="scientific">Calocera viscosa (strain TUFC12733)</name>
    <dbReference type="NCBI Taxonomy" id="1330018"/>
    <lineage>
        <taxon>Eukaryota</taxon>
        <taxon>Fungi</taxon>
        <taxon>Dikarya</taxon>
        <taxon>Basidiomycota</taxon>
        <taxon>Agaricomycotina</taxon>
        <taxon>Dacrymycetes</taxon>
        <taxon>Dacrymycetales</taxon>
        <taxon>Dacrymycetaceae</taxon>
        <taxon>Calocera</taxon>
    </lineage>
</organism>
<protein>
    <submittedName>
        <fullName evidence="2">Cysteine proteinase</fullName>
    </submittedName>
</protein>
<keyword evidence="3" id="KW-1185">Reference proteome</keyword>
<comment type="similarity">
    <text evidence="1">Belongs to the arylamine N-acetyltransferase family.</text>
</comment>
<dbReference type="Proteomes" id="UP000076738">
    <property type="component" value="Unassembled WGS sequence"/>
</dbReference>
<gene>
    <name evidence="2" type="ORF">CALVIDRAFT_602781</name>
</gene>
<dbReference type="STRING" id="1330018.A0A167GMK0"/>
<dbReference type="Pfam" id="PF00797">
    <property type="entry name" value="Acetyltransf_2"/>
    <property type="match status" value="1"/>
</dbReference>
<dbReference type="InterPro" id="IPR053710">
    <property type="entry name" value="Arylamine_NAT_domain_sf"/>
</dbReference>
<name>A0A167GMK0_CALVF</name>
<reference evidence="2 3" key="1">
    <citation type="journal article" date="2016" name="Mol. Biol. Evol.">
        <title>Comparative Genomics of Early-Diverging Mushroom-Forming Fungi Provides Insights into the Origins of Lignocellulose Decay Capabilities.</title>
        <authorList>
            <person name="Nagy L.G."/>
            <person name="Riley R."/>
            <person name="Tritt A."/>
            <person name="Adam C."/>
            <person name="Daum C."/>
            <person name="Floudas D."/>
            <person name="Sun H."/>
            <person name="Yadav J.S."/>
            <person name="Pangilinan J."/>
            <person name="Larsson K.H."/>
            <person name="Matsuura K."/>
            <person name="Barry K."/>
            <person name="Labutti K."/>
            <person name="Kuo R."/>
            <person name="Ohm R.A."/>
            <person name="Bhattacharya S.S."/>
            <person name="Shirouzu T."/>
            <person name="Yoshinaga Y."/>
            <person name="Martin F.M."/>
            <person name="Grigoriev I.V."/>
            <person name="Hibbett D.S."/>
        </authorList>
    </citation>
    <scope>NUCLEOTIDE SEQUENCE [LARGE SCALE GENOMIC DNA]</scope>
    <source>
        <strain evidence="2 3">TUFC12733</strain>
    </source>
</reference>
<evidence type="ECO:0000313" key="3">
    <source>
        <dbReference type="Proteomes" id="UP000076738"/>
    </source>
</evidence>
<dbReference type="Gene3D" id="3.30.2140.20">
    <property type="match status" value="1"/>
</dbReference>
<dbReference type="AlphaFoldDB" id="A0A167GMK0"/>
<dbReference type="InterPro" id="IPR001447">
    <property type="entry name" value="Arylamine_N-AcTrfase"/>
</dbReference>
<dbReference type="PANTHER" id="PTHR11786">
    <property type="entry name" value="N-HYDROXYARYLAMINE O-ACETYLTRANSFERASE"/>
    <property type="match status" value="1"/>
</dbReference>
<proteinExistence type="inferred from homology"/>
<dbReference type="PANTHER" id="PTHR11786:SF0">
    <property type="entry name" value="ARYLAMINE N-ACETYLTRANSFERASE 4-RELATED"/>
    <property type="match status" value="1"/>
</dbReference>
<sequence>MIITKVPSYYTEEQLRAYLKKAAYPDFQEDSPLPLPTLDTLRKVVLQHLFTYTFENADMHYSQAHIMDVTPPGLYKRFVEDAKGGGYCFGQNGILLGMLRALGYPTYAAAARANELHATDPTAPPVYTPLNHAVLLVHPSDAPIQVVDTGFGGTGLIGPIELKHGATLEGPASEEHRILNGLPPTAATSDQVGWTVEWRGADEPWRPLFQFSEAELYPNDYEALSFAFCGRPSGCGAMWHEVMCMRPFKESDGTIGRMTMYKGLVKKRLNGKSEAIEEIKTEQQRVEALRKYFNVLISEEEMAFIRGRPAALPHEEVVEV</sequence>
<dbReference type="SUPFAM" id="SSF54001">
    <property type="entry name" value="Cysteine proteinases"/>
    <property type="match status" value="1"/>
</dbReference>
<dbReference type="OrthoDB" id="10260017at2759"/>
<dbReference type="EMBL" id="KV417336">
    <property type="protein sequence ID" value="KZO90716.1"/>
    <property type="molecule type" value="Genomic_DNA"/>
</dbReference>
<evidence type="ECO:0000313" key="2">
    <source>
        <dbReference type="EMBL" id="KZO90716.1"/>
    </source>
</evidence>
<dbReference type="InterPro" id="IPR038765">
    <property type="entry name" value="Papain-like_cys_pep_sf"/>
</dbReference>